<organism evidence="2 3">
    <name type="scientific">Streptomyces lavendofoliae</name>
    <dbReference type="NCBI Taxonomy" id="67314"/>
    <lineage>
        <taxon>Bacteria</taxon>
        <taxon>Bacillati</taxon>
        <taxon>Actinomycetota</taxon>
        <taxon>Actinomycetes</taxon>
        <taxon>Kitasatosporales</taxon>
        <taxon>Streptomycetaceae</taxon>
        <taxon>Streptomyces</taxon>
    </lineage>
</organism>
<dbReference type="InterPro" id="IPR003615">
    <property type="entry name" value="HNH_nuc"/>
</dbReference>
<evidence type="ECO:0000259" key="1">
    <source>
        <dbReference type="Pfam" id="PF13391"/>
    </source>
</evidence>
<dbReference type="EMBL" id="BMTP01000003">
    <property type="protein sequence ID" value="GGU29431.1"/>
    <property type="molecule type" value="Genomic_DNA"/>
</dbReference>
<evidence type="ECO:0000313" key="2">
    <source>
        <dbReference type="EMBL" id="GGU29431.1"/>
    </source>
</evidence>
<dbReference type="Proteomes" id="UP000636661">
    <property type="component" value="Unassembled WGS sequence"/>
</dbReference>
<reference evidence="2" key="2">
    <citation type="submission" date="2020-09" db="EMBL/GenBank/DDBJ databases">
        <authorList>
            <person name="Sun Q."/>
            <person name="Ohkuma M."/>
        </authorList>
    </citation>
    <scope>NUCLEOTIDE SEQUENCE</scope>
    <source>
        <strain evidence="2">JCM 4391</strain>
    </source>
</reference>
<evidence type="ECO:0000313" key="3">
    <source>
        <dbReference type="Proteomes" id="UP000636661"/>
    </source>
</evidence>
<dbReference type="AlphaFoldDB" id="A0A918HVH6"/>
<reference evidence="2" key="1">
    <citation type="journal article" date="2014" name="Int. J. Syst. Evol. Microbiol.">
        <title>Complete genome sequence of Corynebacterium casei LMG S-19264T (=DSM 44701T), isolated from a smear-ripened cheese.</title>
        <authorList>
            <consortium name="US DOE Joint Genome Institute (JGI-PGF)"/>
            <person name="Walter F."/>
            <person name="Albersmeier A."/>
            <person name="Kalinowski J."/>
            <person name="Ruckert C."/>
        </authorList>
    </citation>
    <scope>NUCLEOTIDE SEQUENCE</scope>
    <source>
        <strain evidence="2">JCM 4391</strain>
    </source>
</reference>
<dbReference type="Pfam" id="PF13391">
    <property type="entry name" value="HNH_2"/>
    <property type="match status" value="1"/>
</dbReference>
<keyword evidence="3" id="KW-1185">Reference proteome</keyword>
<dbReference type="CDD" id="cd00085">
    <property type="entry name" value="HNHc"/>
    <property type="match status" value="1"/>
</dbReference>
<feature type="domain" description="HNH nuclease" evidence="1">
    <location>
        <begin position="6"/>
        <end position="35"/>
    </location>
</feature>
<sequence>MSHITRISHGGANKFGNLICLCPNHHAWFDRGRFSEQEIRLLKARFAWNQRRYSDVEIMWLGVFSKRGGTHFVHPSSDRASLHSLEADGYIELTDSGLDDSKDSMDTWRLTDMGTRLAAVWSDSGAPPSNIR</sequence>
<protein>
    <recommendedName>
        <fullName evidence="1">HNH nuclease domain-containing protein</fullName>
    </recommendedName>
</protein>
<proteinExistence type="predicted"/>
<accession>A0A918HVH6</accession>
<gene>
    <name evidence="2" type="ORF">GCM10010274_15410</name>
</gene>
<comment type="caution">
    <text evidence="2">The sequence shown here is derived from an EMBL/GenBank/DDBJ whole genome shotgun (WGS) entry which is preliminary data.</text>
</comment>
<name>A0A918HVH6_9ACTN</name>